<dbReference type="Gene3D" id="3.60.110.10">
    <property type="entry name" value="Carbon-nitrogen hydrolase"/>
    <property type="match status" value="1"/>
</dbReference>
<dbReference type="Proteomes" id="UP000308528">
    <property type="component" value="Unassembled WGS sequence"/>
</dbReference>
<dbReference type="InterPro" id="IPR003010">
    <property type="entry name" value="C-N_Hydrolase"/>
</dbReference>
<evidence type="ECO:0000313" key="12">
    <source>
        <dbReference type="Proteomes" id="UP000308528"/>
    </source>
</evidence>
<dbReference type="OrthoDB" id="9804277at2"/>
<keyword evidence="7 9" id="KW-0472">Membrane</keyword>
<dbReference type="HAMAP" id="MF_01148">
    <property type="entry name" value="Lnt"/>
    <property type="match status" value="1"/>
</dbReference>
<feature type="transmembrane region" description="Helical" evidence="9">
    <location>
        <begin position="131"/>
        <end position="152"/>
    </location>
</feature>
<dbReference type="InterPro" id="IPR045378">
    <property type="entry name" value="LNT_N"/>
</dbReference>
<feature type="transmembrane region" description="Helical" evidence="9">
    <location>
        <begin position="201"/>
        <end position="223"/>
    </location>
</feature>
<dbReference type="PROSITE" id="PS50263">
    <property type="entry name" value="CN_HYDROLASE"/>
    <property type="match status" value="1"/>
</dbReference>
<dbReference type="GO" id="GO:0005886">
    <property type="term" value="C:plasma membrane"/>
    <property type="evidence" value="ECO:0007669"/>
    <property type="project" value="UniProtKB-SubCell"/>
</dbReference>
<dbReference type="GO" id="GO:0042158">
    <property type="term" value="P:lipoprotein biosynthetic process"/>
    <property type="evidence" value="ECO:0007669"/>
    <property type="project" value="UniProtKB-UniRule"/>
</dbReference>
<keyword evidence="8 9" id="KW-0012">Acyltransferase</keyword>
<keyword evidence="4 9" id="KW-0808">Transferase</keyword>
<evidence type="ECO:0000256" key="7">
    <source>
        <dbReference type="ARBA" id="ARBA00023136"/>
    </source>
</evidence>
<keyword evidence="3 9" id="KW-1003">Cell membrane</keyword>
<dbReference type="Pfam" id="PF20154">
    <property type="entry name" value="LNT_N"/>
    <property type="match status" value="1"/>
</dbReference>
<dbReference type="PANTHER" id="PTHR38686">
    <property type="entry name" value="APOLIPOPROTEIN N-ACYLTRANSFERASE"/>
    <property type="match status" value="1"/>
</dbReference>
<comment type="caution">
    <text evidence="11">The sequence shown here is derived from an EMBL/GenBank/DDBJ whole genome shotgun (WGS) entry which is preliminary data.</text>
</comment>
<keyword evidence="5 9" id="KW-0812">Transmembrane</keyword>
<dbReference type="Pfam" id="PF00795">
    <property type="entry name" value="CN_hydrolase"/>
    <property type="match status" value="1"/>
</dbReference>
<evidence type="ECO:0000256" key="6">
    <source>
        <dbReference type="ARBA" id="ARBA00022989"/>
    </source>
</evidence>
<dbReference type="GO" id="GO:0016410">
    <property type="term" value="F:N-acyltransferase activity"/>
    <property type="evidence" value="ECO:0007669"/>
    <property type="project" value="UniProtKB-UniRule"/>
</dbReference>
<dbReference type="RefSeq" id="WP_136458321.1">
    <property type="nucleotide sequence ID" value="NZ_SRSF01000003.1"/>
</dbReference>
<dbReference type="UniPathway" id="UPA00666"/>
<dbReference type="SUPFAM" id="SSF56317">
    <property type="entry name" value="Carbon-nitrogen hydrolase"/>
    <property type="match status" value="1"/>
</dbReference>
<dbReference type="EC" id="2.3.1.269" evidence="9"/>
<keyword evidence="6 9" id="KW-1133">Transmembrane helix</keyword>
<evidence type="ECO:0000256" key="2">
    <source>
        <dbReference type="ARBA" id="ARBA00010065"/>
    </source>
</evidence>
<evidence type="ECO:0000256" key="3">
    <source>
        <dbReference type="ARBA" id="ARBA00022475"/>
    </source>
</evidence>
<feature type="transmembrane region" description="Helical" evidence="9">
    <location>
        <begin position="6"/>
        <end position="24"/>
    </location>
</feature>
<dbReference type="NCBIfam" id="TIGR00546">
    <property type="entry name" value="lnt"/>
    <property type="match status" value="1"/>
</dbReference>
<feature type="transmembrane region" description="Helical" evidence="9">
    <location>
        <begin position="106"/>
        <end position="125"/>
    </location>
</feature>
<feature type="transmembrane region" description="Helical" evidence="9">
    <location>
        <begin position="164"/>
        <end position="181"/>
    </location>
</feature>
<dbReference type="PANTHER" id="PTHR38686:SF1">
    <property type="entry name" value="APOLIPOPROTEIN N-ACYLTRANSFERASE"/>
    <property type="match status" value="1"/>
</dbReference>
<sequence>MRSRTPYAIGCLLLSAMTAYLMYARAQQQELWGYLPLLLYLSAWAGTALLVSRRAPAPARRRLLLSTGSGLLLGLGFPGYLPLPILLFVAWVPLLLLQREERSTRLVFWHGFNAFLLYNILATFWVTNTAFFAGLFAVVVNSLLMCIPWLLFHWTSRVSPKVSYLSLIVFWVSFEHFHYNWSLNWPWLTLGNGLAQFPALIQWYEITGVLGGSAWILAVNWLVLRYLLRPRPRPFPYALTLAVVVPLAASLLRYATYTPPAGQRITVSAIQPNFEPHFEKFNLPVQEQLRVLKQLTTEALNAVEGPVDYLLLPETTFSSVEETDPLAAPALASFLRELSADRVDYLVTGVSSYRRFDPGEPVTDAVRYYPAADGGEIALEALNGAVQVSTSTPAEVQTYRKGVFVPGAESFPFRKALFFLEPLVNSLGGSVAGLGTQATRTPFTGGPAAVAPVICYESVFGEYFTGYVREGAEAAFVMTNDGWWDDTPGHRQHLWFSSLRAIETRRAVVRSANLGACAFIDQRGHIESRTYYDERGYLNGSLQLNAAVTPYVRFGDIVARVAGLLAVMALLSNIAHTLRRRSGALQP</sequence>
<comment type="pathway">
    <text evidence="9">Protein modification; lipoprotein biosynthesis (N-acyl transfer).</text>
</comment>
<keyword evidence="11" id="KW-0449">Lipoprotein</keyword>
<evidence type="ECO:0000256" key="8">
    <source>
        <dbReference type="ARBA" id="ARBA00023315"/>
    </source>
</evidence>
<dbReference type="InterPro" id="IPR036526">
    <property type="entry name" value="C-N_Hydrolase_sf"/>
</dbReference>
<evidence type="ECO:0000256" key="9">
    <source>
        <dbReference type="HAMAP-Rule" id="MF_01148"/>
    </source>
</evidence>
<evidence type="ECO:0000256" key="1">
    <source>
        <dbReference type="ARBA" id="ARBA00004651"/>
    </source>
</evidence>
<feature type="domain" description="CN hydrolase" evidence="10">
    <location>
        <begin position="265"/>
        <end position="544"/>
    </location>
</feature>
<comment type="similarity">
    <text evidence="2 9">Belongs to the CN hydrolase family. Apolipoprotein N-acyltransferase subfamily.</text>
</comment>
<gene>
    <name evidence="9 11" type="primary">lnt</name>
    <name evidence="11" type="ORF">E4021_08400</name>
</gene>
<reference evidence="11 12" key="1">
    <citation type="submission" date="2019-04" db="EMBL/GenBank/DDBJ databases">
        <title>Lewinella litorea sp. nov., isolated from a marine sand.</title>
        <authorList>
            <person name="Yoon J.-H."/>
        </authorList>
    </citation>
    <scope>NUCLEOTIDE SEQUENCE [LARGE SCALE GENOMIC DNA]</scope>
    <source>
        <strain evidence="11 12">HSMS-39</strain>
    </source>
</reference>
<comment type="subcellular location">
    <subcellularLocation>
        <location evidence="1 9">Cell membrane</location>
        <topology evidence="1 9">Multi-pass membrane protein</topology>
    </subcellularLocation>
</comment>
<dbReference type="AlphaFoldDB" id="A0A4S4NMM9"/>
<comment type="catalytic activity">
    <reaction evidence="9">
        <text>N-terminal S-1,2-diacyl-sn-glyceryl-L-cysteinyl-[lipoprotein] + a glycerophospholipid = N-acyl-S-1,2-diacyl-sn-glyceryl-L-cysteinyl-[lipoprotein] + a 2-acyl-sn-glycero-3-phospholipid + H(+)</text>
        <dbReference type="Rhea" id="RHEA:48228"/>
        <dbReference type="Rhea" id="RHEA-COMP:14681"/>
        <dbReference type="Rhea" id="RHEA-COMP:14684"/>
        <dbReference type="ChEBI" id="CHEBI:15378"/>
        <dbReference type="ChEBI" id="CHEBI:136912"/>
        <dbReference type="ChEBI" id="CHEBI:140656"/>
        <dbReference type="ChEBI" id="CHEBI:140657"/>
        <dbReference type="ChEBI" id="CHEBI:140660"/>
        <dbReference type="EC" id="2.3.1.269"/>
    </reaction>
</comment>
<protein>
    <recommendedName>
        <fullName evidence="9">Apolipoprotein N-acyltransferase</fullName>
        <shortName evidence="9">ALP N-acyltransferase</shortName>
        <ecNumber evidence="9">2.3.1.269</ecNumber>
    </recommendedName>
</protein>
<evidence type="ECO:0000259" key="10">
    <source>
        <dbReference type="PROSITE" id="PS50263"/>
    </source>
</evidence>
<proteinExistence type="inferred from homology"/>
<feature type="transmembrane region" description="Helical" evidence="9">
    <location>
        <begin position="71"/>
        <end position="94"/>
    </location>
</feature>
<dbReference type="CDD" id="cd07571">
    <property type="entry name" value="ALP_N-acyl_transferase"/>
    <property type="match status" value="1"/>
</dbReference>
<dbReference type="InterPro" id="IPR004563">
    <property type="entry name" value="Apolipo_AcylTrfase"/>
</dbReference>
<keyword evidence="12" id="KW-1185">Reference proteome</keyword>
<dbReference type="EMBL" id="SRSF01000003">
    <property type="protein sequence ID" value="THH39628.1"/>
    <property type="molecule type" value="Genomic_DNA"/>
</dbReference>
<feature type="transmembrane region" description="Helical" evidence="9">
    <location>
        <begin position="235"/>
        <end position="255"/>
    </location>
</feature>
<evidence type="ECO:0000313" key="11">
    <source>
        <dbReference type="EMBL" id="THH39628.1"/>
    </source>
</evidence>
<name>A0A4S4NMM9_9BACT</name>
<evidence type="ECO:0000256" key="5">
    <source>
        <dbReference type="ARBA" id="ARBA00022692"/>
    </source>
</evidence>
<evidence type="ECO:0000256" key="4">
    <source>
        <dbReference type="ARBA" id="ARBA00022679"/>
    </source>
</evidence>
<feature type="transmembrane region" description="Helical" evidence="9">
    <location>
        <begin position="31"/>
        <end position="51"/>
    </location>
</feature>
<comment type="function">
    <text evidence="9">Catalyzes the phospholipid dependent N-acylation of the N-terminal cysteine of apolipoprotein, the last step in lipoprotein maturation.</text>
</comment>
<accession>A0A4S4NMM9</accession>
<organism evidence="11 12">
    <name type="scientific">Neolewinella litorea</name>
    <dbReference type="NCBI Taxonomy" id="2562452"/>
    <lineage>
        <taxon>Bacteria</taxon>
        <taxon>Pseudomonadati</taxon>
        <taxon>Bacteroidota</taxon>
        <taxon>Saprospiria</taxon>
        <taxon>Saprospirales</taxon>
        <taxon>Lewinellaceae</taxon>
        <taxon>Neolewinella</taxon>
    </lineage>
</organism>